<gene>
    <name evidence="2" type="ORF">BN9_011040</name>
</gene>
<reference evidence="2 3" key="1">
    <citation type="submission" date="2012-05" db="EMBL/GenBank/DDBJ databases">
        <title>Recombination and specialization in a pathogen metapopulation.</title>
        <authorList>
            <person name="Gardiner A."/>
            <person name="Kemen E."/>
            <person name="Schultz-Larsen T."/>
            <person name="MacLean D."/>
            <person name="Van Oosterhout C."/>
            <person name="Jones J.D.G."/>
        </authorList>
    </citation>
    <scope>NUCLEOTIDE SEQUENCE [LARGE SCALE GENOMIC DNA]</scope>
    <source>
        <strain evidence="2 3">Ac Nc2</strain>
    </source>
</reference>
<dbReference type="OrthoDB" id="151467at2759"/>
<dbReference type="AlphaFoldDB" id="A0A024G0Y4"/>
<dbReference type="Gene3D" id="1.25.10.10">
    <property type="entry name" value="Leucine-rich Repeat Variant"/>
    <property type="match status" value="1"/>
</dbReference>
<accession>A0A024G0Y4</accession>
<feature type="compositionally biased region" description="Polar residues" evidence="1">
    <location>
        <begin position="61"/>
        <end position="72"/>
    </location>
</feature>
<feature type="region of interest" description="Disordered" evidence="1">
    <location>
        <begin position="44"/>
        <end position="72"/>
    </location>
</feature>
<evidence type="ECO:0008006" key="4">
    <source>
        <dbReference type="Google" id="ProtNLM"/>
    </source>
</evidence>
<keyword evidence="3" id="KW-1185">Reference proteome</keyword>
<evidence type="ECO:0000256" key="1">
    <source>
        <dbReference type="SAM" id="MobiDB-lite"/>
    </source>
</evidence>
<dbReference type="Proteomes" id="UP000053237">
    <property type="component" value="Unassembled WGS sequence"/>
</dbReference>
<dbReference type="InterPro" id="IPR011989">
    <property type="entry name" value="ARM-like"/>
</dbReference>
<proteinExistence type="predicted"/>
<evidence type="ECO:0000313" key="2">
    <source>
        <dbReference type="EMBL" id="CCI40320.1"/>
    </source>
</evidence>
<sequence length="393" mass="43548">MSAKHVEEQEELHTPVYTRLEINARDGHAEEVQYRSVTVPRVACHESERVDSPNTKPPTLLRSTPSKDSNQNTALECVSVRKDSTSYVDVSPRGVPPPPFRLEAHTHFSVKRTAITRLCAVIGSKLCELDTDYKFDAAKCKWKVALRQCNGTRRATFNIVLWNNDTCGNCVVEVQRRDGDMIAFMKAYAELKSTMKRNQLSADSSLTSNPSDRLPKIAEFVDLPHSEDAHGDLECVSGMLDSKFEDIQLQGLFALLSFPVKDSILPGVVALVPRLMSCGQSRTLNVAKVAHAALSKLCHHAECRHAVLNSGNWSYLIKNAAGGVKVDPEIQRASLHVIGTLSPLFHQFPLDCNDEAAQAILRLVQKWESIDDPRLKTHAFNANLAFQKAGILA</sequence>
<dbReference type="EMBL" id="CAIX01000007">
    <property type="protein sequence ID" value="CCI40320.1"/>
    <property type="molecule type" value="Genomic_DNA"/>
</dbReference>
<dbReference type="InterPro" id="IPR016024">
    <property type="entry name" value="ARM-type_fold"/>
</dbReference>
<organism evidence="2 3">
    <name type="scientific">Albugo candida</name>
    <dbReference type="NCBI Taxonomy" id="65357"/>
    <lineage>
        <taxon>Eukaryota</taxon>
        <taxon>Sar</taxon>
        <taxon>Stramenopiles</taxon>
        <taxon>Oomycota</taxon>
        <taxon>Peronosporomycetes</taxon>
        <taxon>Albuginales</taxon>
        <taxon>Albuginaceae</taxon>
        <taxon>Albugo</taxon>
    </lineage>
</organism>
<dbReference type="SUPFAM" id="SSF48371">
    <property type="entry name" value="ARM repeat"/>
    <property type="match status" value="1"/>
</dbReference>
<name>A0A024G0Y4_9STRA</name>
<comment type="caution">
    <text evidence="2">The sequence shown here is derived from an EMBL/GenBank/DDBJ whole genome shotgun (WGS) entry which is preliminary data.</text>
</comment>
<evidence type="ECO:0000313" key="3">
    <source>
        <dbReference type="Proteomes" id="UP000053237"/>
    </source>
</evidence>
<dbReference type="InParanoid" id="A0A024G0Y4"/>
<protein>
    <recommendedName>
        <fullName evidence="4">TOG domain-containing protein</fullName>
    </recommendedName>
</protein>